<dbReference type="Proteomes" id="UP000593929">
    <property type="component" value="Chromosome"/>
</dbReference>
<protein>
    <submittedName>
        <fullName evidence="2">DMT family transporter</fullName>
    </submittedName>
</protein>
<keyword evidence="1" id="KW-1133">Transmembrane helix</keyword>
<reference evidence="2 3" key="1">
    <citation type="submission" date="2020-10" db="EMBL/GenBank/DDBJ databases">
        <title>Genome sequencing of Lactobacillus mucosae KCTC 21011.</title>
        <authorList>
            <person name="Kim J."/>
        </authorList>
    </citation>
    <scope>NUCLEOTIDE SEQUENCE [LARGE SCALE GENOMIC DNA]</scope>
    <source>
        <strain evidence="2 3">LM011</strain>
    </source>
</reference>
<gene>
    <name evidence="2" type="ORF">LM011_07050</name>
</gene>
<name>A0A7L9VQK2_LIMMU</name>
<dbReference type="AlphaFoldDB" id="A0A7L9VQK2"/>
<proteinExistence type="predicted"/>
<feature type="transmembrane region" description="Helical" evidence="1">
    <location>
        <begin position="119"/>
        <end position="138"/>
    </location>
</feature>
<feature type="transmembrane region" description="Helical" evidence="1">
    <location>
        <begin position="150"/>
        <end position="170"/>
    </location>
</feature>
<accession>A0A7L9VQK2</accession>
<dbReference type="RefSeq" id="WP_056967682.1">
    <property type="nucleotide sequence ID" value="NZ_CBCRVQ010000002.1"/>
</dbReference>
<dbReference type="EMBL" id="CP062966">
    <property type="protein sequence ID" value="QOL69160.1"/>
    <property type="molecule type" value="Genomic_DNA"/>
</dbReference>
<keyword evidence="1" id="KW-0812">Transmembrane</keyword>
<sequence length="394" mass="44525">MDKLYFSGKDTVDFALALLLTQIIFWTLMKFIKSDHIKAKLPAWYNVILSVMLFITGNFFWYVSDVRTLAIFLFIITLTITLLGFKFKAIVDKNISNWAVGITLIIAGILIIYNYSVNLYIEFIVIGILWLLATIKWPSYKLGKLSSKSILGIVTLVLGIFCAVLGSYYYDETAHIQTDNYSVTLGKQSAWVSGYATPNSKIHTYLDGKEETPAEKSDADGYFEFEVNVPGKWTVKVTKDGKTVSDYTIVKKSAAWKKHQAKIEAKEAKNNFMDYYADAYEALDNVGVDEYNTWLDENSNGEGGYIDDTLDAVQNQDKKDVQDAVADIILIQASLEKIKNADDSDYAAYHQYYSDIKRLQSVVINPPAGDIDNFGNLFEEYRTNVDNNLTEMGN</sequence>
<feature type="transmembrane region" description="Helical" evidence="1">
    <location>
        <begin position="12"/>
        <end position="32"/>
    </location>
</feature>
<feature type="transmembrane region" description="Helical" evidence="1">
    <location>
        <begin position="97"/>
        <end position="113"/>
    </location>
</feature>
<organism evidence="2 3">
    <name type="scientific">Limosilactobacillus mucosae</name>
    <name type="common">Lactobacillus mucosae</name>
    <dbReference type="NCBI Taxonomy" id="97478"/>
    <lineage>
        <taxon>Bacteria</taxon>
        <taxon>Bacillati</taxon>
        <taxon>Bacillota</taxon>
        <taxon>Bacilli</taxon>
        <taxon>Lactobacillales</taxon>
        <taxon>Lactobacillaceae</taxon>
        <taxon>Limosilactobacillus</taxon>
    </lineage>
</organism>
<feature type="transmembrane region" description="Helical" evidence="1">
    <location>
        <begin position="44"/>
        <end position="63"/>
    </location>
</feature>
<feature type="transmembrane region" description="Helical" evidence="1">
    <location>
        <begin position="69"/>
        <end position="85"/>
    </location>
</feature>
<evidence type="ECO:0000256" key="1">
    <source>
        <dbReference type="SAM" id="Phobius"/>
    </source>
</evidence>
<evidence type="ECO:0000313" key="2">
    <source>
        <dbReference type="EMBL" id="QOL69160.1"/>
    </source>
</evidence>
<evidence type="ECO:0000313" key="3">
    <source>
        <dbReference type="Proteomes" id="UP000593929"/>
    </source>
</evidence>
<keyword evidence="1" id="KW-0472">Membrane</keyword>